<dbReference type="Gene3D" id="1.10.1760.20">
    <property type="match status" value="1"/>
</dbReference>
<dbReference type="GO" id="GO:0032217">
    <property type="term" value="F:riboflavin transmembrane transporter activity"/>
    <property type="evidence" value="ECO:0007669"/>
    <property type="project" value="UniProtKB-UniRule"/>
</dbReference>
<feature type="transmembrane region" description="Helical" evidence="9">
    <location>
        <begin position="110"/>
        <end position="129"/>
    </location>
</feature>
<proteinExistence type="inferred from homology"/>
<comment type="function">
    <text evidence="8">Probably a riboflavin-binding protein that interacts with the energy-coupling factor (ECF) ABC-transporter complex.</text>
</comment>
<dbReference type="Pfam" id="PF12822">
    <property type="entry name" value="ECF_trnsprt"/>
    <property type="match status" value="1"/>
</dbReference>
<reference evidence="10" key="1">
    <citation type="journal article" date="2021" name="PeerJ">
        <title>Extensive microbial diversity within the chicken gut microbiome revealed by metagenomics and culture.</title>
        <authorList>
            <person name="Gilroy R."/>
            <person name="Ravi A."/>
            <person name="Getino M."/>
            <person name="Pursley I."/>
            <person name="Horton D.L."/>
            <person name="Alikhan N.F."/>
            <person name="Baker D."/>
            <person name="Gharbi K."/>
            <person name="Hall N."/>
            <person name="Watson M."/>
            <person name="Adriaenssens E.M."/>
            <person name="Foster-Nyarko E."/>
            <person name="Jarju S."/>
            <person name="Secka A."/>
            <person name="Antonio M."/>
            <person name="Oren A."/>
            <person name="Chaudhuri R.R."/>
            <person name="La Ragione R."/>
            <person name="Hildebrand F."/>
            <person name="Pallen M.J."/>
        </authorList>
    </citation>
    <scope>NUCLEOTIDE SEQUENCE</scope>
    <source>
        <strain evidence="10">ChiGjej6B6-1540</strain>
    </source>
</reference>
<dbReference type="PIRSF" id="PIRSF037778">
    <property type="entry name" value="UCP037778_transp_RibU"/>
    <property type="match status" value="1"/>
</dbReference>
<feature type="transmembrane region" description="Helical" evidence="9">
    <location>
        <begin position="82"/>
        <end position="104"/>
    </location>
</feature>
<evidence type="ECO:0000256" key="5">
    <source>
        <dbReference type="ARBA" id="ARBA00022692"/>
    </source>
</evidence>
<feature type="transmembrane region" description="Helical" evidence="9">
    <location>
        <begin position="12"/>
        <end position="34"/>
    </location>
</feature>
<feature type="transmembrane region" description="Helical" evidence="9">
    <location>
        <begin position="46"/>
        <end position="70"/>
    </location>
</feature>
<evidence type="ECO:0000256" key="3">
    <source>
        <dbReference type="ARBA" id="ARBA00022448"/>
    </source>
</evidence>
<gene>
    <name evidence="10" type="ORF">H9868_03460</name>
</gene>
<protein>
    <recommendedName>
        <fullName evidence="8">Riboflavin transporter</fullName>
    </recommendedName>
</protein>
<evidence type="ECO:0000313" key="10">
    <source>
        <dbReference type="EMBL" id="HIW93579.1"/>
    </source>
</evidence>
<comment type="caution">
    <text evidence="10">The sequence shown here is derived from an EMBL/GenBank/DDBJ whole genome shotgun (WGS) entry which is preliminary data.</text>
</comment>
<dbReference type="Proteomes" id="UP000824192">
    <property type="component" value="Unassembled WGS sequence"/>
</dbReference>
<evidence type="ECO:0000256" key="4">
    <source>
        <dbReference type="ARBA" id="ARBA00022475"/>
    </source>
</evidence>
<keyword evidence="6 9" id="KW-1133">Transmembrane helix</keyword>
<dbReference type="PANTHER" id="PTHR38438">
    <property type="entry name" value="RIBOFLAVIN TRANSPORTER RIBU"/>
    <property type="match status" value="1"/>
</dbReference>
<comment type="similarity">
    <text evidence="2 8">Belongs to the prokaryotic riboflavin transporter (P-RFT) (TC 2.A.87) family.</text>
</comment>
<comment type="subcellular location">
    <subcellularLocation>
        <location evidence="1">Cell membrane</location>
        <topology evidence="1">Multi-pass membrane protein</topology>
    </subcellularLocation>
</comment>
<evidence type="ECO:0000256" key="7">
    <source>
        <dbReference type="ARBA" id="ARBA00023136"/>
    </source>
</evidence>
<keyword evidence="3 8" id="KW-0813">Transport</keyword>
<dbReference type="EMBL" id="DXGA01000075">
    <property type="protein sequence ID" value="HIW93579.1"/>
    <property type="molecule type" value="Genomic_DNA"/>
</dbReference>
<dbReference type="AlphaFoldDB" id="A0A9D1RTR3"/>
<organism evidence="10 11">
    <name type="scientific">Candidatus Flavonifractor merdipullorum</name>
    <dbReference type="NCBI Taxonomy" id="2838590"/>
    <lineage>
        <taxon>Bacteria</taxon>
        <taxon>Bacillati</taxon>
        <taxon>Bacillota</taxon>
        <taxon>Clostridia</taxon>
        <taxon>Eubacteriales</taxon>
        <taxon>Oscillospiraceae</taxon>
        <taxon>Flavonifractor</taxon>
    </lineage>
</organism>
<evidence type="ECO:0000256" key="8">
    <source>
        <dbReference type="PIRNR" id="PIRNR037778"/>
    </source>
</evidence>
<evidence type="ECO:0000256" key="1">
    <source>
        <dbReference type="ARBA" id="ARBA00004651"/>
    </source>
</evidence>
<sequence length="209" mass="22174">MSEKSARIKKLAVMAMLVALSIVLVSLVHFPIFAPVAFLEYDPADIPILIGTFAYGPLAGIALTVVASLIQGFTVSAQSGVMGIAMHIFATSTLVLVAGIIYRVKHTRGGAVIALVAGTLAMTAAMMVFNHFITPYFITADITDAAAVAANRAYVDTLLVPFIAPFNLIKAGANSLITFGVYKTVSRYIVHGEEWVSSRKKVGKVGNEI</sequence>
<dbReference type="PANTHER" id="PTHR38438:SF1">
    <property type="entry name" value="RIBOFLAVIN TRANSPORTER RIBU"/>
    <property type="match status" value="1"/>
</dbReference>
<dbReference type="GO" id="GO:0005886">
    <property type="term" value="C:plasma membrane"/>
    <property type="evidence" value="ECO:0007669"/>
    <property type="project" value="UniProtKB-SubCell"/>
</dbReference>
<keyword evidence="5 9" id="KW-0812">Transmembrane</keyword>
<name>A0A9D1RTR3_9FIRM</name>
<dbReference type="InterPro" id="IPR024529">
    <property type="entry name" value="ECF_trnsprt_substrate-spec"/>
</dbReference>
<keyword evidence="4 8" id="KW-1003">Cell membrane</keyword>
<keyword evidence="7 8" id="KW-0472">Membrane</keyword>
<dbReference type="InterPro" id="IPR025720">
    <property type="entry name" value="RibU"/>
</dbReference>
<reference evidence="10" key="2">
    <citation type="submission" date="2021-04" db="EMBL/GenBank/DDBJ databases">
        <authorList>
            <person name="Gilroy R."/>
        </authorList>
    </citation>
    <scope>NUCLEOTIDE SEQUENCE</scope>
    <source>
        <strain evidence="10">ChiGjej6B6-1540</strain>
    </source>
</reference>
<evidence type="ECO:0000256" key="9">
    <source>
        <dbReference type="SAM" id="Phobius"/>
    </source>
</evidence>
<evidence type="ECO:0000256" key="2">
    <source>
        <dbReference type="ARBA" id="ARBA00005540"/>
    </source>
</evidence>
<accession>A0A9D1RTR3</accession>
<evidence type="ECO:0000313" key="11">
    <source>
        <dbReference type="Proteomes" id="UP000824192"/>
    </source>
</evidence>
<evidence type="ECO:0000256" key="6">
    <source>
        <dbReference type="ARBA" id="ARBA00022989"/>
    </source>
</evidence>